<reference evidence="5" key="1">
    <citation type="submission" date="2024-06" db="EMBL/GenBank/DDBJ databases">
        <title>Draft Genome Sequences of Epichloe bromicola Strains Isolated from Elymus ciliaris.</title>
        <authorList>
            <consortium name="Epichloe bromicola genome sequencing consortium"/>
            <person name="Miura A."/>
            <person name="Imano S."/>
            <person name="Ashida A."/>
            <person name="Sato I."/>
            <person name="Chiba S."/>
            <person name="Tanaka A."/>
            <person name="Camagna M."/>
            <person name="Takemoto D."/>
        </authorList>
    </citation>
    <scope>NUCLEOTIDE SEQUENCE [LARGE SCALE GENOMIC DNA]</scope>
    <source>
        <strain evidence="5">DP</strain>
    </source>
</reference>
<keyword evidence="2" id="KW-0472">Membrane</keyword>
<evidence type="ECO:0008006" key="6">
    <source>
        <dbReference type="Google" id="ProtNLM"/>
    </source>
</evidence>
<feature type="chain" id="PRO_5045197623" description="Mid2 domain-containing protein" evidence="3">
    <location>
        <begin position="23"/>
        <end position="303"/>
    </location>
</feature>
<feature type="transmembrane region" description="Helical" evidence="2">
    <location>
        <begin position="220"/>
        <end position="241"/>
    </location>
</feature>
<dbReference type="Proteomes" id="UP001562357">
    <property type="component" value="Unassembled WGS sequence"/>
</dbReference>
<evidence type="ECO:0000256" key="1">
    <source>
        <dbReference type="SAM" id="MobiDB-lite"/>
    </source>
</evidence>
<dbReference type="EMBL" id="BAAFGZ010000046">
    <property type="protein sequence ID" value="GAB0133507.1"/>
    <property type="molecule type" value="Genomic_DNA"/>
</dbReference>
<feature type="compositionally biased region" description="Low complexity" evidence="1">
    <location>
        <begin position="135"/>
        <end position="166"/>
    </location>
</feature>
<organism evidence="4 5">
    <name type="scientific">Epichloe bromicola</name>
    <dbReference type="NCBI Taxonomy" id="79588"/>
    <lineage>
        <taxon>Eukaryota</taxon>
        <taxon>Fungi</taxon>
        <taxon>Dikarya</taxon>
        <taxon>Ascomycota</taxon>
        <taxon>Pezizomycotina</taxon>
        <taxon>Sordariomycetes</taxon>
        <taxon>Hypocreomycetidae</taxon>
        <taxon>Hypocreales</taxon>
        <taxon>Clavicipitaceae</taxon>
        <taxon>Epichloe</taxon>
    </lineage>
</organism>
<feature type="compositionally biased region" description="Polar residues" evidence="1">
    <location>
        <begin position="123"/>
        <end position="134"/>
    </location>
</feature>
<feature type="region of interest" description="Disordered" evidence="1">
    <location>
        <begin position="46"/>
        <end position="166"/>
    </location>
</feature>
<keyword evidence="5" id="KW-1185">Reference proteome</keyword>
<gene>
    <name evidence="4" type="primary">g1914</name>
    <name evidence="4" type="ORF">EsDP_00001914</name>
</gene>
<feature type="region of interest" description="Disordered" evidence="1">
    <location>
        <begin position="262"/>
        <end position="303"/>
    </location>
</feature>
<evidence type="ECO:0000313" key="5">
    <source>
        <dbReference type="Proteomes" id="UP001562357"/>
    </source>
</evidence>
<proteinExistence type="predicted"/>
<feature type="signal peptide" evidence="3">
    <location>
        <begin position="1"/>
        <end position="22"/>
    </location>
</feature>
<feature type="compositionally biased region" description="Polar residues" evidence="1">
    <location>
        <begin position="277"/>
        <end position="303"/>
    </location>
</feature>
<feature type="compositionally biased region" description="Low complexity" evidence="1">
    <location>
        <begin position="186"/>
        <end position="212"/>
    </location>
</feature>
<accession>A0ABQ0CJP2</accession>
<keyword evidence="2" id="KW-1133">Transmembrane helix</keyword>
<protein>
    <recommendedName>
        <fullName evidence="6">Mid2 domain-containing protein</fullName>
    </recommendedName>
</protein>
<comment type="caution">
    <text evidence="4">The sequence shown here is derived from an EMBL/GenBank/DDBJ whole genome shotgun (WGS) entry which is preliminary data.</text>
</comment>
<evidence type="ECO:0000256" key="3">
    <source>
        <dbReference type="SAM" id="SignalP"/>
    </source>
</evidence>
<keyword evidence="3" id="KW-0732">Signal</keyword>
<evidence type="ECO:0000256" key="2">
    <source>
        <dbReference type="SAM" id="Phobius"/>
    </source>
</evidence>
<keyword evidence="2" id="KW-0812">Transmembrane</keyword>
<sequence length="303" mass="30720">MYSKQALPQLLAALAMLSMAQASWLDKSKYEGRAIIGRQIGDLLDGMGSTSSPSSAQASSQSTSTSESTTPVPSTTTTSQLVESPTSASVPATTSPPSTPPSSSTSPAASSTPVAAAETTSSFVPQSTRSSIQWTPTTSSSPDSNPGSSSGSSSGSGSGSSPAPTSVNLIVSTKVEILTSTRSDGSKATFTSTTKTTSTPGLSSSGGETTGMTVKTRNTVIGVVVGVGGAVVLGALALVAWRIWGRKKDNEEHDVLMDYDMSTPGAAEKSERGSSAGGTQRSPFQSTLENYHQPSQVNASSNF</sequence>
<feature type="region of interest" description="Disordered" evidence="1">
    <location>
        <begin position="183"/>
        <end position="212"/>
    </location>
</feature>
<evidence type="ECO:0000313" key="4">
    <source>
        <dbReference type="EMBL" id="GAB0133507.1"/>
    </source>
</evidence>
<name>A0ABQ0CJP2_9HYPO</name>
<feature type="compositionally biased region" description="Low complexity" evidence="1">
    <location>
        <begin position="49"/>
        <end position="122"/>
    </location>
</feature>